<accession>A0ABV9LPH8</accession>
<comment type="caution">
    <text evidence="3">The sequence shown here is derived from an EMBL/GenBank/DDBJ whole genome shotgun (WGS) entry which is preliminary data.</text>
</comment>
<name>A0ABV9LPH8_9ACTN</name>
<dbReference type="RefSeq" id="WP_387992142.1">
    <property type="nucleotide sequence ID" value="NZ_JBHSGR010000022.1"/>
</dbReference>
<gene>
    <name evidence="3" type="ORF">ACFO3M_18370</name>
</gene>
<dbReference type="EMBL" id="JBHSGR010000022">
    <property type="protein sequence ID" value="MFC4695372.1"/>
    <property type="molecule type" value="Genomic_DNA"/>
</dbReference>
<feature type="region of interest" description="Disordered" evidence="1">
    <location>
        <begin position="1"/>
        <end position="32"/>
    </location>
</feature>
<evidence type="ECO:0008006" key="5">
    <source>
        <dbReference type="Google" id="ProtNLM"/>
    </source>
</evidence>
<reference evidence="4" key="1">
    <citation type="journal article" date="2019" name="Int. J. Syst. Evol. Microbiol.">
        <title>The Global Catalogue of Microorganisms (GCM) 10K type strain sequencing project: providing services to taxonomists for standard genome sequencing and annotation.</title>
        <authorList>
            <consortium name="The Broad Institute Genomics Platform"/>
            <consortium name="The Broad Institute Genome Sequencing Center for Infectious Disease"/>
            <person name="Wu L."/>
            <person name="Ma J."/>
        </authorList>
    </citation>
    <scope>NUCLEOTIDE SEQUENCE [LARGE SCALE GENOMIC DNA]</scope>
    <source>
        <strain evidence="4">CCUG 62763</strain>
    </source>
</reference>
<evidence type="ECO:0000313" key="4">
    <source>
        <dbReference type="Proteomes" id="UP001596025"/>
    </source>
</evidence>
<protein>
    <recommendedName>
        <fullName evidence="5">SipW-cognate class signal peptide</fullName>
    </recommendedName>
</protein>
<keyword evidence="2" id="KW-0812">Transmembrane</keyword>
<keyword evidence="2" id="KW-0472">Membrane</keyword>
<evidence type="ECO:0000256" key="1">
    <source>
        <dbReference type="SAM" id="MobiDB-lite"/>
    </source>
</evidence>
<keyword evidence="2" id="KW-1133">Transmembrane helix</keyword>
<keyword evidence="4" id="KW-1185">Reference proteome</keyword>
<proteinExistence type="predicted"/>
<evidence type="ECO:0000256" key="2">
    <source>
        <dbReference type="SAM" id="Phobius"/>
    </source>
</evidence>
<sequence>MSIRQSQGRHRAVEAGSAPTSHRRPTSRRRRVTAAAVGGVVLLGGGAAMAAWSISGEGPGDAQAIAPDRLQVDDQAAAVADLYPGATGDVVVRVRNPNPYPVVLQTARFGTVTAGGDCPQDSVSAVAASMPIPGSVTLSDGNWHELTLADAVAMTFAAPDECKGATFSVRVTVEGLQVA</sequence>
<dbReference type="Proteomes" id="UP001596025">
    <property type="component" value="Unassembled WGS sequence"/>
</dbReference>
<feature type="compositionally biased region" description="Basic residues" evidence="1">
    <location>
        <begin position="21"/>
        <end position="32"/>
    </location>
</feature>
<organism evidence="3 4">
    <name type="scientific">Geodermatophilus arenarius</name>
    <dbReference type="NCBI Taxonomy" id="1137990"/>
    <lineage>
        <taxon>Bacteria</taxon>
        <taxon>Bacillati</taxon>
        <taxon>Actinomycetota</taxon>
        <taxon>Actinomycetes</taxon>
        <taxon>Geodermatophilales</taxon>
        <taxon>Geodermatophilaceae</taxon>
        <taxon>Geodermatophilus</taxon>
    </lineage>
</organism>
<evidence type="ECO:0000313" key="3">
    <source>
        <dbReference type="EMBL" id="MFC4695372.1"/>
    </source>
</evidence>
<feature type="transmembrane region" description="Helical" evidence="2">
    <location>
        <begin position="32"/>
        <end position="54"/>
    </location>
</feature>